<reference evidence="2 3" key="1">
    <citation type="journal article" date="2023" name="Int. J. Syst. Evol. Microbiol.">
        <title>Winogradskyella bathintestinalis sp. nov., isolated from the intestine of the deep-sea loosejaw dragonfish, Malacosteus niger.</title>
        <authorList>
            <person name="Uniacke-Lowe S."/>
            <person name="Johnson C.N."/>
            <person name="Stanton C."/>
            <person name="Hill C."/>
            <person name="Ross P."/>
        </authorList>
    </citation>
    <scope>NUCLEOTIDE SEQUENCE [LARGE SCALE GENOMIC DNA]</scope>
    <source>
        <strain evidence="2 3">APC 3343</strain>
    </source>
</reference>
<protein>
    <recommendedName>
        <fullName evidence="4">DUF4377 domain-containing protein</fullName>
    </recommendedName>
</protein>
<evidence type="ECO:0000313" key="3">
    <source>
        <dbReference type="Proteomes" id="UP001231197"/>
    </source>
</evidence>
<feature type="chain" id="PRO_5046351866" description="DUF4377 domain-containing protein" evidence="1">
    <location>
        <begin position="21"/>
        <end position="123"/>
    </location>
</feature>
<dbReference type="Proteomes" id="UP001231197">
    <property type="component" value="Unassembled WGS sequence"/>
</dbReference>
<sequence length="123" mass="14144">MNAKKITVFVLMVMVLSANAFSISKERLQDKMKVTTAATFDGYDADDGYAFIITQETEDEDSEETVYFSEITEEALKAGNLQSKDMIGKRFEITYEITEFEEEDENGYVEIFESYKIIKVKKL</sequence>
<gene>
    <name evidence="2" type="ORF">QMA06_00550</name>
</gene>
<evidence type="ECO:0008006" key="4">
    <source>
        <dbReference type="Google" id="ProtNLM"/>
    </source>
</evidence>
<evidence type="ECO:0000313" key="2">
    <source>
        <dbReference type="EMBL" id="MDN3491191.1"/>
    </source>
</evidence>
<dbReference type="RefSeq" id="WP_290204934.1">
    <property type="nucleotide sequence ID" value="NZ_JASDDK010000001.1"/>
</dbReference>
<comment type="caution">
    <text evidence="2">The sequence shown here is derived from an EMBL/GenBank/DDBJ whole genome shotgun (WGS) entry which is preliminary data.</text>
</comment>
<keyword evidence="1" id="KW-0732">Signal</keyword>
<organism evidence="2 3">
    <name type="scientific">Winogradskyella bathintestinalis</name>
    <dbReference type="NCBI Taxonomy" id="3035208"/>
    <lineage>
        <taxon>Bacteria</taxon>
        <taxon>Pseudomonadati</taxon>
        <taxon>Bacteroidota</taxon>
        <taxon>Flavobacteriia</taxon>
        <taxon>Flavobacteriales</taxon>
        <taxon>Flavobacteriaceae</taxon>
        <taxon>Winogradskyella</taxon>
    </lineage>
</organism>
<accession>A0ABT7ZQA4</accession>
<keyword evidence="3" id="KW-1185">Reference proteome</keyword>
<proteinExistence type="predicted"/>
<evidence type="ECO:0000256" key="1">
    <source>
        <dbReference type="SAM" id="SignalP"/>
    </source>
</evidence>
<name>A0ABT7ZQA4_9FLAO</name>
<dbReference type="EMBL" id="JASDDK010000001">
    <property type="protein sequence ID" value="MDN3491191.1"/>
    <property type="molecule type" value="Genomic_DNA"/>
</dbReference>
<feature type="signal peptide" evidence="1">
    <location>
        <begin position="1"/>
        <end position="20"/>
    </location>
</feature>